<dbReference type="Proteomes" id="UP000014760">
    <property type="component" value="Unassembled WGS sequence"/>
</dbReference>
<sequence length="244" mass="26809">MISEGKLSSLQLTGCLYACQRHQIILANGSRAGYFIGDAAGVGKGRQISGIILDNYSRGRTKHIWFSISTDLIVDARRDLSDIGCHLKVIEGAQQLDRETKVFGLPKDFRDGIVFSTYATLVSSVQRGSFVAGKQSRLQQLVSWCGGADFEGCLIFDECHKAKNFDPRKEQNSSKVALAVTTLQRLLPKARVVYCSATGVSDVKNMAFMERLGLWGQGAAFKNFEKFYDTIQSKGLGGHDLILS</sequence>
<dbReference type="GO" id="GO:0031490">
    <property type="term" value="F:chromatin DNA binding"/>
    <property type="evidence" value="ECO:0007669"/>
    <property type="project" value="TreeGrafter"/>
</dbReference>
<proteinExistence type="predicted"/>
<dbReference type="GO" id="GO:0042393">
    <property type="term" value="F:histone binding"/>
    <property type="evidence" value="ECO:0007669"/>
    <property type="project" value="TreeGrafter"/>
</dbReference>
<dbReference type="GO" id="GO:0006355">
    <property type="term" value="P:regulation of DNA-templated transcription"/>
    <property type="evidence" value="ECO:0007669"/>
    <property type="project" value="InterPro"/>
</dbReference>
<dbReference type="InterPro" id="IPR027417">
    <property type="entry name" value="P-loop_NTPase"/>
</dbReference>
<dbReference type="EMBL" id="AMQN01001654">
    <property type="status" value="NOT_ANNOTATED_CDS"/>
    <property type="molecule type" value="Genomic_DNA"/>
</dbReference>
<gene>
    <name evidence="2" type="ORF">CAPTEDRAFT_182178</name>
</gene>
<dbReference type="STRING" id="283909.R7U7D3"/>
<dbReference type="EMBL" id="KB304239">
    <property type="protein sequence ID" value="ELU02275.1"/>
    <property type="molecule type" value="Genomic_DNA"/>
</dbReference>
<accession>R7U7D3</accession>
<dbReference type="OMA" id="MANDEHM"/>
<dbReference type="OrthoDB" id="421838at2759"/>
<evidence type="ECO:0000313" key="2">
    <source>
        <dbReference type="EMBL" id="ELU02275.1"/>
    </source>
</evidence>
<reference evidence="2 4" key="2">
    <citation type="journal article" date="2013" name="Nature">
        <title>Insights into bilaterian evolution from three spiralian genomes.</title>
        <authorList>
            <person name="Simakov O."/>
            <person name="Marletaz F."/>
            <person name="Cho S.J."/>
            <person name="Edsinger-Gonzales E."/>
            <person name="Havlak P."/>
            <person name="Hellsten U."/>
            <person name="Kuo D.H."/>
            <person name="Larsson T."/>
            <person name="Lv J."/>
            <person name="Arendt D."/>
            <person name="Savage R."/>
            <person name="Osoegawa K."/>
            <person name="de Jong P."/>
            <person name="Grimwood J."/>
            <person name="Chapman J.A."/>
            <person name="Shapiro H."/>
            <person name="Aerts A."/>
            <person name="Otillar R.P."/>
            <person name="Terry A.Y."/>
            <person name="Boore J.L."/>
            <person name="Grigoriev I.V."/>
            <person name="Lindberg D.R."/>
            <person name="Seaver E.C."/>
            <person name="Weisblat D.A."/>
            <person name="Putnam N.H."/>
            <person name="Rokhsar D.S."/>
        </authorList>
    </citation>
    <scope>NUCLEOTIDE SEQUENCE</scope>
    <source>
        <strain evidence="2 4">I ESC-2004</strain>
    </source>
</reference>
<evidence type="ECO:0000313" key="4">
    <source>
        <dbReference type="Proteomes" id="UP000014760"/>
    </source>
</evidence>
<dbReference type="PANTHER" id="PTHR12706">
    <property type="entry name" value="STRAWBERRY NOTCH-RELATED"/>
    <property type="match status" value="1"/>
</dbReference>
<dbReference type="InterPro" id="IPR039187">
    <property type="entry name" value="SNO_AAA"/>
</dbReference>
<dbReference type="HOGENOM" id="CLU_025842_0_0_1"/>
<reference evidence="4" key="1">
    <citation type="submission" date="2012-12" db="EMBL/GenBank/DDBJ databases">
        <authorList>
            <person name="Hellsten U."/>
            <person name="Grimwood J."/>
            <person name="Chapman J.A."/>
            <person name="Shapiro H."/>
            <person name="Aerts A."/>
            <person name="Otillar R.P."/>
            <person name="Terry A.Y."/>
            <person name="Boore J.L."/>
            <person name="Simakov O."/>
            <person name="Marletaz F."/>
            <person name="Cho S.-J."/>
            <person name="Edsinger-Gonzales E."/>
            <person name="Havlak P."/>
            <person name="Kuo D.-H."/>
            <person name="Larsson T."/>
            <person name="Lv J."/>
            <person name="Arendt D."/>
            <person name="Savage R."/>
            <person name="Osoegawa K."/>
            <person name="de Jong P."/>
            <person name="Lindberg D.R."/>
            <person name="Seaver E.C."/>
            <person name="Weisblat D.A."/>
            <person name="Putnam N.H."/>
            <person name="Grigoriev I.V."/>
            <person name="Rokhsar D.S."/>
        </authorList>
    </citation>
    <scope>NUCLEOTIDE SEQUENCE</scope>
    <source>
        <strain evidence="4">I ESC-2004</strain>
    </source>
</reference>
<dbReference type="AlphaFoldDB" id="R7U7D3"/>
<dbReference type="GO" id="GO:0005634">
    <property type="term" value="C:nucleus"/>
    <property type="evidence" value="ECO:0007669"/>
    <property type="project" value="TreeGrafter"/>
</dbReference>
<dbReference type="Gene3D" id="3.40.50.300">
    <property type="entry name" value="P-loop containing nucleotide triphosphate hydrolases"/>
    <property type="match status" value="1"/>
</dbReference>
<protein>
    <recommendedName>
        <fullName evidence="1">Strawberry notch AAA domain-containing protein</fullName>
    </recommendedName>
</protein>
<dbReference type="InterPro" id="IPR026741">
    <property type="entry name" value="SNO"/>
</dbReference>
<evidence type="ECO:0000313" key="3">
    <source>
        <dbReference type="EnsemblMetazoa" id="CapteP182178"/>
    </source>
</evidence>
<feature type="domain" description="Strawberry notch AAA" evidence="1">
    <location>
        <begin position="2"/>
        <end position="241"/>
    </location>
</feature>
<dbReference type="EnsemblMetazoa" id="CapteT182178">
    <property type="protein sequence ID" value="CapteP182178"/>
    <property type="gene ID" value="CapteG182178"/>
</dbReference>
<evidence type="ECO:0000259" key="1">
    <source>
        <dbReference type="Pfam" id="PF13872"/>
    </source>
</evidence>
<name>R7U7D3_CAPTE</name>
<dbReference type="SUPFAM" id="SSF52540">
    <property type="entry name" value="P-loop containing nucleoside triphosphate hydrolases"/>
    <property type="match status" value="1"/>
</dbReference>
<organism evidence="2">
    <name type="scientific">Capitella teleta</name>
    <name type="common">Polychaete worm</name>
    <dbReference type="NCBI Taxonomy" id="283909"/>
    <lineage>
        <taxon>Eukaryota</taxon>
        <taxon>Metazoa</taxon>
        <taxon>Spiralia</taxon>
        <taxon>Lophotrochozoa</taxon>
        <taxon>Annelida</taxon>
        <taxon>Polychaeta</taxon>
        <taxon>Sedentaria</taxon>
        <taxon>Scolecida</taxon>
        <taxon>Capitellidae</taxon>
        <taxon>Capitella</taxon>
    </lineage>
</organism>
<dbReference type="PANTHER" id="PTHR12706:SF33">
    <property type="entry name" value="PROTEIN WITH HELICASE_C DOMAIN"/>
    <property type="match status" value="1"/>
</dbReference>
<keyword evidence="4" id="KW-1185">Reference proteome</keyword>
<dbReference type="Pfam" id="PF13872">
    <property type="entry name" value="AAA_34"/>
    <property type="match status" value="1"/>
</dbReference>
<reference evidence="3" key="3">
    <citation type="submission" date="2015-06" db="UniProtKB">
        <authorList>
            <consortium name="EnsemblMetazoa"/>
        </authorList>
    </citation>
    <scope>IDENTIFICATION</scope>
</reference>